<dbReference type="InterPro" id="IPR008523">
    <property type="entry name" value="DUF805"/>
</dbReference>
<keyword evidence="1" id="KW-0812">Transmembrane</keyword>
<proteinExistence type="predicted"/>
<dbReference type="Pfam" id="PF05656">
    <property type="entry name" value="DUF805"/>
    <property type="match status" value="1"/>
</dbReference>
<keyword evidence="3" id="KW-1185">Reference proteome</keyword>
<comment type="caution">
    <text evidence="2">The sequence shown here is derived from an EMBL/GenBank/DDBJ whole genome shotgun (WGS) entry which is preliminary data.</text>
</comment>
<gene>
    <name evidence="2" type="ORF">GTZ99_10005</name>
</gene>
<keyword evidence="1" id="KW-1133">Transmembrane helix</keyword>
<sequence>MEFMLMPYRRYADFSGRSRRKEYWMFALFQALVAVVIMVLMATQFPWSNPDSFGIDGPSPLMILFGGLLVVFWLGSLVPNIAVTVRRFHDQDKSGWMYLLNFVPYVGGLVVFVFMCLSGTRGPNQYGDDPLDGNMADVFA</sequence>
<feature type="transmembrane region" description="Helical" evidence="1">
    <location>
        <begin position="95"/>
        <end position="115"/>
    </location>
</feature>
<dbReference type="EMBL" id="JAAAPO010000003">
    <property type="protein sequence ID" value="NBC36890.1"/>
    <property type="molecule type" value="Genomic_DNA"/>
</dbReference>
<dbReference type="PANTHER" id="PTHR34980:SF2">
    <property type="entry name" value="INNER MEMBRANE PROTEIN YHAH-RELATED"/>
    <property type="match status" value="1"/>
</dbReference>
<dbReference type="Proteomes" id="UP000753724">
    <property type="component" value="Unassembled WGS sequence"/>
</dbReference>
<keyword evidence="1" id="KW-0472">Membrane</keyword>
<feature type="transmembrane region" description="Helical" evidence="1">
    <location>
        <begin position="23"/>
        <end position="42"/>
    </location>
</feature>
<organism evidence="2 3">
    <name type="scientific">Novosphingobium ovatum</name>
    <dbReference type="NCBI Taxonomy" id="1908523"/>
    <lineage>
        <taxon>Bacteria</taxon>
        <taxon>Pseudomonadati</taxon>
        <taxon>Pseudomonadota</taxon>
        <taxon>Alphaproteobacteria</taxon>
        <taxon>Sphingomonadales</taxon>
        <taxon>Sphingomonadaceae</taxon>
        <taxon>Novosphingobium</taxon>
    </lineage>
</organism>
<protein>
    <submittedName>
        <fullName evidence="2">DUF805 domain-containing protein</fullName>
    </submittedName>
</protein>
<dbReference type="RefSeq" id="WP_161718356.1">
    <property type="nucleotide sequence ID" value="NZ_JAAAPO010000003.1"/>
</dbReference>
<evidence type="ECO:0000313" key="3">
    <source>
        <dbReference type="Proteomes" id="UP000753724"/>
    </source>
</evidence>
<evidence type="ECO:0000313" key="2">
    <source>
        <dbReference type="EMBL" id="NBC36890.1"/>
    </source>
</evidence>
<dbReference type="PANTHER" id="PTHR34980">
    <property type="entry name" value="INNER MEMBRANE PROTEIN-RELATED-RELATED"/>
    <property type="match status" value="1"/>
</dbReference>
<reference evidence="3" key="1">
    <citation type="submission" date="2020-01" db="EMBL/GenBank/DDBJ databases">
        <title>Sphingomonas sp. strain CSW-10.</title>
        <authorList>
            <person name="Chen W.-M."/>
        </authorList>
    </citation>
    <scope>NUCLEOTIDE SEQUENCE [LARGE SCALE GENOMIC DNA]</scope>
    <source>
        <strain evidence="3">FSY-8</strain>
    </source>
</reference>
<name>A0ABW9XED1_9SPHN</name>
<feature type="transmembrane region" description="Helical" evidence="1">
    <location>
        <begin position="62"/>
        <end position="83"/>
    </location>
</feature>
<evidence type="ECO:0000256" key="1">
    <source>
        <dbReference type="SAM" id="Phobius"/>
    </source>
</evidence>
<accession>A0ABW9XED1</accession>